<proteinExistence type="inferred from homology"/>
<dbReference type="AlphaFoldDB" id="A0A4S8MPD8"/>
<sequence>MEPLNPLPSGITTRYATFNGINCHFLEASPTPATHEAPSNVEKAPLIVVLHGFPELAYSERKLLVPLAQAGYYVVAPDQRGLGRTFNIDETAPDSRTPFEEDLSPFRMINLVKDVLSLIHVLGYDHASAVVGHDFGSSLAGFCALIRPDIFRSVVMMSTPFPGAPSLPLESSSGPPSLGSMAARLQNQLAALTPPRKHYTMYYSTPDANKDMLDAPQGLPSFFRDYLYAKSGQWQGNSPHPLPSASATHLAELPHYYIMLRDQTMPEAVRGVQGKHEGCPAWLSEQELTVYVNEYSRRGFQAGLNWYRCATDPQWYSDLQIFAGKRITVPAMFISGEKDWGTYQNPGVAELMKEKICEKMDDEDFVLIEGAGHWVQQENSDAVVKHILRFLGKVEEVLSNE</sequence>
<dbReference type="PRINTS" id="PR00412">
    <property type="entry name" value="EPOXHYDRLASE"/>
</dbReference>
<organism evidence="4 5">
    <name type="scientific">Dendrothele bispora (strain CBS 962.96)</name>
    <dbReference type="NCBI Taxonomy" id="1314807"/>
    <lineage>
        <taxon>Eukaryota</taxon>
        <taxon>Fungi</taxon>
        <taxon>Dikarya</taxon>
        <taxon>Basidiomycota</taxon>
        <taxon>Agaricomycotina</taxon>
        <taxon>Agaricomycetes</taxon>
        <taxon>Agaricomycetidae</taxon>
        <taxon>Agaricales</taxon>
        <taxon>Agaricales incertae sedis</taxon>
        <taxon>Dendrothele</taxon>
    </lineage>
</organism>
<protein>
    <submittedName>
        <fullName evidence="4">Putative hydrolase or acyltransferase of alpha/beta superfamily</fullName>
    </submittedName>
</protein>
<evidence type="ECO:0000259" key="3">
    <source>
        <dbReference type="Pfam" id="PF00561"/>
    </source>
</evidence>
<dbReference type="PANTHER" id="PTHR43329">
    <property type="entry name" value="EPOXIDE HYDROLASE"/>
    <property type="match status" value="1"/>
</dbReference>
<keyword evidence="5" id="KW-1185">Reference proteome</keyword>
<keyword evidence="1 4" id="KW-0378">Hydrolase</keyword>
<name>A0A4S8MPD8_DENBC</name>
<dbReference type="InterPro" id="IPR000639">
    <property type="entry name" value="Epox_hydrolase-like"/>
</dbReference>
<evidence type="ECO:0000256" key="1">
    <source>
        <dbReference type="ARBA" id="ARBA00022801"/>
    </source>
</evidence>
<dbReference type="GO" id="GO:0016787">
    <property type="term" value="F:hydrolase activity"/>
    <property type="evidence" value="ECO:0007669"/>
    <property type="project" value="UniProtKB-KW"/>
</dbReference>
<dbReference type="Proteomes" id="UP000297245">
    <property type="component" value="Unassembled WGS sequence"/>
</dbReference>
<gene>
    <name evidence="4" type="ORF">K435DRAFT_714347</name>
</gene>
<reference evidence="4 5" key="1">
    <citation type="journal article" date="2019" name="Nat. Ecol. Evol.">
        <title>Megaphylogeny resolves global patterns of mushroom evolution.</title>
        <authorList>
            <person name="Varga T."/>
            <person name="Krizsan K."/>
            <person name="Foldi C."/>
            <person name="Dima B."/>
            <person name="Sanchez-Garcia M."/>
            <person name="Sanchez-Ramirez S."/>
            <person name="Szollosi G.J."/>
            <person name="Szarkandi J.G."/>
            <person name="Papp V."/>
            <person name="Albert L."/>
            <person name="Andreopoulos W."/>
            <person name="Angelini C."/>
            <person name="Antonin V."/>
            <person name="Barry K.W."/>
            <person name="Bougher N.L."/>
            <person name="Buchanan P."/>
            <person name="Buyck B."/>
            <person name="Bense V."/>
            <person name="Catcheside P."/>
            <person name="Chovatia M."/>
            <person name="Cooper J."/>
            <person name="Damon W."/>
            <person name="Desjardin D."/>
            <person name="Finy P."/>
            <person name="Geml J."/>
            <person name="Haridas S."/>
            <person name="Hughes K."/>
            <person name="Justo A."/>
            <person name="Karasinski D."/>
            <person name="Kautmanova I."/>
            <person name="Kiss B."/>
            <person name="Kocsube S."/>
            <person name="Kotiranta H."/>
            <person name="LaButti K.M."/>
            <person name="Lechner B.E."/>
            <person name="Liimatainen K."/>
            <person name="Lipzen A."/>
            <person name="Lukacs Z."/>
            <person name="Mihaltcheva S."/>
            <person name="Morgado L.N."/>
            <person name="Niskanen T."/>
            <person name="Noordeloos M.E."/>
            <person name="Ohm R.A."/>
            <person name="Ortiz-Santana B."/>
            <person name="Ovrebo C."/>
            <person name="Racz N."/>
            <person name="Riley R."/>
            <person name="Savchenko A."/>
            <person name="Shiryaev A."/>
            <person name="Soop K."/>
            <person name="Spirin V."/>
            <person name="Szebenyi C."/>
            <person name="Tomsovsky M."/>
            <person name="Tulloss R.E."/>
            <person name="Uehling J."/>
            <person name="Grigoriev I.V."/>
            <person name="Vagvolgyi C."/>
            <person name="Papp T."/>
            <person name="Martin F.M."/>
            <person name="Miettinen O."/>
            <person name="Hibbett D.S."/>
            <person name="Nagy L.G."/>
        </authorList>
    </citation>
    <scope>NUCLEOTIDE SEQUENCE [LARGE SCALE GENOMIC DNA]</scope>
    <source>
        <strain evidence="4 5">CBS 962.96</strain>
    </source>
</reference>
<keyword evidence="4" id="KW-0012">Acyltransferase</keyword>
<dbReference type="InterPro" id="IPR029058">
    <property type="entry name" value="AB_hydrolase_fold"/>
</dbReference>
<evidence type="ECO:0000313" key="4">
    <source>
        <dbReference type="EMBL" id="THV04775.1"/>
    </source>
</evidence>
<keyword evidence="4" id="KW-0808">Transferase</keyword>
<dbReference type="EMBL" id="ML179053">
    <property type="protein sequence ID" value="THV04775.1"/>
    <property type="molecule type" value="Genomic_DNA"/>
</dbReference>
<accession>A0A4S8MPD8</accession>
<comment type="similarity">
    <text evidence="2">Belongs to the AB hydrolase superfamily. Epoxide hydrolase family.</text>
</comment>
<dbReference type="InterPro" id="IPR000073">
    <property type="entry name" value="AB_hydrolase_1"/>
</dbReference>
<evidence type="ECO:0000256" key="2">
    <source>
        <dbReference type="ARBA" id="ARBA00038334"/>
    </source>
</evidence>
<dbReference type="GO" id="GO:0016746">
    <property type="term" value="F:acyltransferase activity"/>
    <property type="evidence" value="ECO:0007669"/>
    <property type="project" value="UniProtKB-KW"/>
</dbReference>
<dbReference type="Gene3D" id="3.40.50.1820">
    <property type="entry name" value="alpha/beta hydrolase"/>
    <property type="match status" value="1"/>
</dbReference>
<dbReference type="OrthoDB" id="6431331at2759"/>
<feature type="domain" description="AB hydrolase-1" evidence="3">
    <location>
        <begin position="45"/>
        <end position="379"/>
    </location>
</feature>
<evidence type="ECO:0000313" key="5">
    <source>
        <dbReference type="Proteomes" id="UP000297245"/>
    </source>
</evidence>
<dbReference type="Pfam" id="PF00561">
    <property type="entry name" value="Abhydrolase_1"/>
    <property type="match status" value="1"/>
</dbReference>
<dbReference type="SUPFAM" id="SSF53474">
    <property type="entry name" value="alpha/beta-Hydrolases"/>
    <property type="match status" value="1"/>
</dbReference>